<gene>
    <name evidence="1" type="ORF">AMTR_s00020p00125080</name>
</gene>
<keyword evidence="2" id="KW-1185">Reference proteome</keyword>
<protein>
    <submittedName>
        <fullName evidence="1">Uncharacterized protein</fullName>
    </submittedName>
</protein>
<reference evidence="2" key="1">
    <citation type="journal article" date="2013" name="Science">
        <title>The Amborella genome and the evolution of flowering plants.</title>
        <authorList>
            <consortium name="Amborella Genome Project"/>
        </authorList>
    </citation>
    <scope>NUCLEOTIDE SEQUENCE [LARGE SCALE GENOMIC DNA]</scope>
</reference>
<organism evidence="1 2">
    <name type="scientific">Amborella trichopoda</name>
    <dbReference type="NCBI Taxonomy" id="13333"/>
    <lineage>
        <taxon>Eukaryota</taxon>
        <taxon>Viridiplantae</taxon>
        <taxon>Streptophyta</taxon>
        <taxon>Embryophyta</taxon>
        <taxon>Tracheophyta</taxon>
        <taxon>Spermatophyta</taxon>
        <taxon>Magnoliopsida</taxon>
        <taxon>Amborellales</taxon>
        <taxon>Amborellaceae</taxon>
        <taxon>Amborella</taxon>
    </lineage>
</organism>
<dbReference type="AlphaFoldDB" id="W1PVK7"/>
<evidence type="ECO:0000313" key="2">
    <source>
        <dbReference type="Proteomes" id="UP000017836"/>
    </source>
</evidence>
<dbReference type="EMBL" id="KI392664">
    <property type="protein sequence ID" value="ERN11859.1"/>
    <property type="molecule type" value="Genomic_DNA"/>
</dbReference>
<proteinExistence type="predicted"/>
<dbReference type="Gramene" id="ERN11859">
    <property type="protein sequence ID" value="ERN11859"/>
    <property type="gene ID" value="AMTR_s00020p00125080"/>
</dbReference>
<sequence length="138" mass="15490">MSTNYASDCKELLGIPFEKIRGRHDSEIHLGKLRWEFTGVPHCAERMMIGGCAPHVSVSMGRRPSHRGKVPVEEDGAAELVMVNLVSLRPEVLLDHQGMQRELGATLPILVMGAHFLMRIQCLLRCCLLMRSGESRRE</sequence>
<dbReference type="HOGENOM" id="CLU_1857951_0_0_1"/>
<accession>W1PVK7</accession>
<name>W1PVK7_AMBTC</name>
<evidence type="ECO:0000313" key="1">
    <source>
        <dbReference type="EMBL" id="ERN11859.1"/>
    </source>
</evidence>
<dbReference type="Proteomes" id="UP000017836">
    <property type="component" value="Unassembled WGS sequence"/>
</dbReference>